<dbReference type="GO" id="GO:0005615">
    <property type="term" value="C:extracellular space"/>
    <property type="evidence" value="ECO:0007669"/>
    <property type="project" value="TreeGrafter"/>
</dbReference>
<dbReference type="AlphaFoldDB" id="A0A7K1Y2Z5"/>
<sequence>MKTIKLTVLALFSFLALWSCNKKWDLYDEKPAYLASGTLLDLLKTDPELTQFVGLLKKTGYDSVLSRKDLFTVFAVRNGGFTGIDTSARTPALRKLIGMHIFPSAMRRETLNGMRIPALSGKYVRFAEAGGNITANNIAITGAGTQAVNGLAFKAAAAITASPTLYDVIAGNPNTSLFYSYIQASYTRTFDPVNNIILKYDSVGVPIYKTPYKYLENSEYVNLTKMLDESEESTFFIPTNEVILKVWDRMLAARLNNQAWVIPRITGAHPEVTVGDYYFRQNAEYRGDSLIVLDYLFRNIAFKGLLTSPVSGTASFTSRSGNQFTVSSAQVQSSGTASNGKYYLINDVTLPGSVYRKTFMYDPRFPLIYPFTPTLGAKTTNAFTNAGVNDVFDRFSQFDFGNFGGKIEYTIPLVTSGLYKVVLRTVPINAGGSVINTFYGTQALKQGINLSGLYTIQSNISIDVELGNISVAANGPVKLAIVCASFSPQSSNQYKINMNTIRLIPVDAL</sequence>
<dbReference type="Gene3D" id="2.30.180.10">
    <property type="entry name" value="FAS1 domain"/>
    <property type="match status" value="1"/>
</dbReference>
<accession>A0A7K1Y2Z5</accession>
<dbReference type="SUPFAM" id="SSF82153">
    <property type="entry name" value="FAS1 domain"/>
    <property type="match status" value="2"/>
</dbReference>
<comment type="caution">
    <text evidence="2">The sequence shown here is derived from an EMBL/GenBank/DDBJ whole genome shotgun (WGS) entry which is preliminary data.</text>
</comment>
<dbReference type="Pfam" id="PF02469">
    <property type="entry name" value="Fasciclin"/>
    <property type="match status" value="1"/>
</dbReference>
<dbReference type="RefSeq" id="WP_160908651.1">
    <property type="nucleotide sequence ID" value="NZ_WVHS01000005.1"/>
</dbReference>
<protein>
    <recommendedName>
        <fullName evidence="1">FAS1 domain-containing protein</fullName>
    </recommendedName>
</protein>
<keyword evidence="3" id="KW-1185">Reference proteome</keyword>
<proteinExistence type="predicted"/>
<dbReference type="InterPro" id="IPR036378">
    <property type="entry name" value="FAS1_dom_sf"/>
</dbReference>
<dbReference type="PANTHER" id="PTHR10900">
    <property type="entry name" value="PERIOSTIN-RELATED"/>
    <property type="match status" value="1"/>
</dbReference>
<dbReference type="EMBL" id="WVHS01000005">
    <property type="protein sequence ID" value="MXV17664.1"/>
    <property type="molecule type" value="Genomic_DNA"/>
</dbReference>
<dbReference type="InterPro" id="IPR000782">
    <property type="entry name" value="FAS1_domain"/>
</dbReference>
<dbReference type="PROSITE" id="PS50213">
    <property type="entry name" value="FAS1"/>
    <property type="match status" value="1"/>
</dbReference>
<evidence type="ECO:0000313" key="3">
    <source>
        <dbReference type="Proteomes" id="UP000451233"/>
    </source>
</evidence>
<organism evidence="2 3">
    <name type="scientific">Hufsiella ginkgonis</name>
    <dbReference type="NCBI Taxonomy" id="2695274"/>
    <lineage>
        <taxon>Bacteria</taxon>
        <taxon>Pseudomonadati</taxon>
        <taxon>Bacteroidota</taxon>
        <taxon>Sphingobacteriia</taxon>
        <taxon>Sphingobacteriales</taxon>
        <taxon>Sphingobacteriaceae</taxon>
        <taxon>Hufsiella</taxon>
    </lineage>
</organism>
<dbReference type="InterPro" id="IPR050904">
    <property type="entry name" value="Adhesion/Biosynth-related"/>
</dbReference>
<gene>
    <name evidence="2" type="ORF">GS398_20350</name>
</gene>
<evidence type="ECO:0000259" key="1">
    <source>
        <dbReference type="PROSITE" id="PS50213"/>
    </source>
</evidence>
<dbReference type="Proteomes" id="UP000451233">
    <property type="component" value="Unassembled WGS sequence"/>
</dbReference>
<feature type="domain" description="FAS1" evidence="1">
    <location>
        <begin position="36"/>
        <end position="159"/>
    </location>
</feature>
<name>A0A7K1Y2Z5_9SPHI</name>
<evidence type="ECO:0000313" key="2">
    <source>
        <dbReference type="EMBL" id="MXV17664.1"/>
    </source>
</evidence>
<dbReference type="PANTHER" id="PTHR10900:SF77">
    <property type="entry name" value="FI19380P1"/>
    <property type="match status" value="1"/>
</dbReference>
<reference evidence="2 3" key="1">
    <citation type="submission" date="2019-11" db="EMBL/GenBank/DDBJ databases">
        <title>Pedobacter sp. HMF7056 Genome sequencing and assembly.</title>
        <authorList>
            <person name="Kang H."/>
            <person name="Kim H."/>
            <person name="Joh K."/>
        </authorList>
    </citation>
    <scope>NUCLEOTIDE SEQUENCE [LARGE SCALE GENOMIC DNA]</scope>
    <source>
        <strain evidence="2 3">HMF7056</strain>
    </source>
</reference>